<name>A0ABP9KAR5_9NOCA</name>
<evidence type="ECO:0000259" key="2">
    <source>
        <dbReference type="Pfam" id="PF13193"/>
    </source>
</evidence>
<dbReference type="RefSeq" id="WP_345495994.1">
    <property type="nucleotide sequence ID" value="NZ_BAABJM010000002.1"/>
</dbReference>
<dbReference type="SUPFAM" id="SSF56801">
    <property type="entry name" value="Acetyl-CoA synthetase-like"/>
    <property type="match status" value="1"/>
</dbReference>
<organism evidence="3 4">
    <name type="scientific">Nocardia callitridis</name>
    <dbReference type="NCBI Taxonomy" id="648753"/>
    <lineage>
        <taxon>Bacteria</taxon>
        <taxon>Bacillati</taxon>
        <taxon>Actinomycetota</taxon>
        <taxon>Actinomycetes</taxon>
        <taxon>Mycobacteriales</taxon>
        <taxon>Nocardiaceae</taxon>
        <taxon>Nocardia</taxon>
    </lineage>
</organism>
<dbReference type="InterPro" id="IPR020845">
    <property type="entry name" value="AMP-binding_CS"/>
</dbReference>
<dbReference type="InterPro" id="IPR000873">
    <property type="entry name" value="AMP-dep_synth/lig_dom"/>
</dbReference>
<dbReference type="PANTHER" id="PTHR45527:SF1">
    <property type="entry name" value="FATTY ACID SYNTHASE"/>
    <property type="match status" value="1"/>
</dbReference>
<dbReference type="InterPro" id="IPR045851">
    <property type="entry name" value="AMP-bd_C_sf"/>
</dbReference>
<dbReference type="Pfam" id="PF00501">
    <property type="entry name" value="AMP-binding"/>
    <property type="match status" value="1"/>
</dbReference>
<evidence type="ECO:0000313" key="4">
    <source>
        <dbReference type="Proteomes" id="UP001500603"/>
    </source>
</evidence>
<feature type="domain" description="AMP-dependent synthetase/ligase" evidence="1">
    <location>
        <begin position="13"/>
        <end position="342"/>
    </location>
</feature>
<sequence>MTRSIVEDTVESLRSFGNRPAVESDGAAVTYRQLADDVDRLARWLCPQPALAGRRPALITSSHTPRTVAAILACVRACVTYVPVPADTPESRLTHIREAVDAGVHLRDTNGDITVQSLDTVGRDSDERDDIALAVLHTSGSTGAPKSVVIEHRNLDHFLRWCRHALPLTDTDRLALLSPLHFDLCTHDIYHGLASGATLIMPDEFERTNAQAAARFIVERGATVLYMVPTFLERVATAVTRSVGRAVDVRTVMFAGERLSARGRTAVEAAFPNARLHNLYGPIETNVITARELLRGRANDSSDVGQALPGVGLRIRTADGSITEAGRGELVVSGTAVTPGYLDSHHNIGKFVTAPTGDRFYRTGDEATLSAAGVHLHGRLDNMVKLRGQRIELDEVEAVIAELEHVAQSAVIVGASADALEAYVVLSDADHERPTSEEPVIGGPITAHCRARLPEVAVPAHVFVIDGMPITATGKIDRRSLREHRLRTALPVPSGVNNSSEPTDPVHAIEEFLADHLGNTPAQLRALPVLREHPAFNSVVAAQCIEAVEDRLGCSADYDRLTGHSFDTITSMGELFDHHS</sequence>
<evidence type="ECO:0000259" key="1">
    <source>
        <dbReference type="Pfam" id="PF00501"/>
    </source>
</evidence>
<evidence type="ECO:0000313" key="3">
    <source>
        <dbReference type="EMBL" id="GAA5054936.1"/>
    </source>
</evidence>
<dbReference type="PROSITE" id="PS00455">
    <property type="entry name" value="AMP_BINDING"/>
    <property type="match status" value="1"/>
</dbReference>
<comment type="caution">
    <text evidence="3">The sequence shown here is derived from an EMBL/GenBank/DDBJ whole genome shotgun (WGS) entry which is preliminary data.</text>
</comment>
<dbReference type="Pfam" id="PF13193">
    <property type="entry name" value="AMP-binding_C"/>
    <property type="match status" value="1"/>
</dbReference>
<dbReference type="Proteomes" id="UP001500603">
    <property type="component" value="Unassembled WGS sequence"/>
</dbReference>
<dbReference type="Gene3D" id="3.30.300.30">
    <property type="match status" value="1"/>
</dbReference>
<dbReference type="Gene3D" id="3.40.50.12780">
    <property type="entry name" value="N-terminal domain of ligase-like"/>
    <property type="match status" value="1"/>
</dbReference>
<dbReference type="EMBL" id="BAABJM010000002">
    <property type="protein sequence ID" value="GAA5054936.1"/>
    <property type="molecule type" value="Genomic_DNA"/>
</dbReference>
<dbReference type="PANTHER" id="PTHR45527">
    <property type="entry name" value="NONRIBOSOMAL PEPTIDE SYNTHETASE"/>
    <property type="match status" value="1"/>
</dbReference>
<accession>A0ABP9KAR5</accession>
<proteinExistence type="predicted"/>
<keyword evidence="4" id="KW-1185">Reference proteome</keyword>
<protein>
    <submittedName>
        <fullName evidence="3">Uncharacterized protein</fullName>
    </submittedName>
</protein>
<feature type="domain" description="AMP-binding enzyme C-terminal" evidence="2">
    <location>
        <begin position="395"/>
        <end position="475"/>
    </location>
</feature>
<dbReference type="InterPro" id="IPR025110">
    <property type="entry name" value="AMP-bd_C"/>
</dbReference>
<gene>
    <name evidence="3" type="ORF">GCM10023318_30440</name>
</gene>
<dbReference type="InterPro" id="IPR042099">
    <property type="entry name" value="ANL_N_sf"/>
</dbReference>
<reference evidence="4" key="1">
    <citation type="journal article" date="2019" name="Int. J. Syst. Evol. Microbiol.">
        <title>The Global Catalogue of Microorganisms (GCM) 10K type strain sequencing project: providing services to taxonomists for standard genome sequencing and annotation.</title>
        <authorList>
            <consortium name="The Broad Institute Genomics Platform"/>
            <consortium name="The Broad Institute Genome Sequencing Center for Infectious Disease"/>
            <person name="Wu L."/>
            <person name="Ma J."/>
        </authorList>
    </citation>
    <scope>NUCLEOTIDE SEQUENCE [LARGE SCALE GENOMIC DNA]</scope>
    <source>
        <strain evidence="4">JCM 18298</strain>
    </source>
</reference>